<reference evidence="8 9" key="1">
    <citation type="submission" date="2016-11" db="EMBL/GenBank/DDBJ databases">
        <authorList>
            <person name="Jaros S."/>
            <person name="Januszkiewicz K."/>
            <person name="Wedrychowicz H."/>
        </authorList>
    </citation>
    <scope>NUCLEOTIDE SEQUENCE [LARGE SCALE GENOMIC DNA]</scope>
    <source>
        <strain evidence="8 9">CGMCC 4.5723</strain>
    </source>
</reference>
<evidence type="ECO:0000256" key="3">
    <source>
        <dbReference type="ARBA" id="ARBA00022691"/>
    </source>
</evidence>
<evidence type="ECO:0000256" key="4">
    <source>
        <dbReference type="ARBA" id="ARBA00022723"/>
    </source>
</evidence>
<dbReference type="STRING" id="758803.SAMN05421803_10921"/>
<name>A0A1M6LQQ9_9ACTN</name>
<evidence type="ECO:0000313" key="8">
    <source>
        <dbReference type="EMBL" id="SHJ73525.1"/>
    </source>
</evidence>
<keyword evidence="9" id="KW-1185">Reference proteome</keyword>
<keyword evidence="3" id="KW-0949">S-adenosyl-L-methionine</keyword>
<sequence>MSHADRGDAYKPSRFNVVTRAEAGGLVIYNSMRGSIFRITPPTDDRVHDLLHNRNAVLRRDEDQGELFDALLDRGFLVDADHDELAAAEEVSARRKNRTDVLDLIIMPTEACNFRCHYCYEDFALGRMLTSVREGVRNLVRERHAATPLRRLTVSWFGGEPLVAFEVIEELSAFFLSFCEENGVEYSAAVTTNGYLLTEDVARRCLDLGITRYQITLDGPRDAHDASRYLIGGGRTYDTILANLDGMAALSDDFHVTLRTNFTSENDARVPELIDELARHFSGDARFDAIYRPVGEWGGPQDAETGAHSGKEAELRKLELCSHAADHGLSHGDDRMLRPHGSVCYAASPWSFVIRPNGVVNKCTVALRDERNAVGLLREDGDLGLNAERMGLWVDTDDTSDSGCQTCFFRPACQGAACPLVRLEEERRPCPPHKVWIGPTIETYAAMARRTARSKAAAG</sequence>
<dbReference type="SUPFAM" id="SSF102114">
    <property type="entry name" value="Radical SAM enzymes"/>
    <property type="match status" value="1"/>
</dbReference>
<keyword evidence="5" id="KW-0408">Iron</keyword>
<keyword evidence="2" id="KW-0004">4Fe-4S</keyword>
<organism evidence="8 9">
    <name type="scientific">Nocardiopsis flavescens</name>
    <dbReference type="NCBI Taxonomy" id="758803"/>
    <lineage>
        <taxon>Bacteria</taxon>
        <taxon>Bacillati</taxon>
        <taxon>Actinomycetota</taxon>
        <taxon>Actinomycetes</taxon>
        <taxon>Streptosporangiales</taxon>
        <taxon>Nocardiopsidaceae</taxon>
        <taxon>Nocardiopsis</taxon>
    </lineage>
</organism>
<dbReference type="SFLD" id="SFLDS00029">
    <property type="entry name" value="Radical_SAM"/>
    <property type="match status" value="1"/>
</dbReference>
<dbReference type="CDD" id="cd01335">
    <property type="entry name" value="Radical_SAM"/>
    <property type="match status" value="1"/>
</dbReference>
<evidence type="ECO:0000256" key="2">
    <source>
        <dbReference type="ARBA" id="ARBA00022485"/>
    </source>
</evidence>
<dbReference type="SFLD" id="SFLDG01067">
    <property type="entry name" value="SPASM/twitch_domain_containing"/>
    <property type="match status" value="1"/>
</dbReference>
<dbReference type="GO" id="GO:0051539">
    <property type="term" value="F:4 iron, 4 sulfur cluster binding"/>
    <property type="evidence" value="ECO:0007669"/>
    <property type="project" value="UniProtKB-KW"/>
</dbReference>
<dbReference type="PANTHER" id="PTHR43787:SF3">
    <property type="entry name" value="ARYLSULFATASE REGULATORY PROTEIN"/>
    <property type="match status" value="1"/>
</dbReference>
<evidence type="ECO:0000259" key="7">
    <source>
        <dbReference type="PROSITE" id="PS51918"/>
    </source>
</evidence>
<accession>A0A1M6LQQ9</accession>
<dbReference type="UniPathway" id="UPA00782"/>
<protein>
    <recommendedName>
        <fullName evidence="7">Radical SAM core domain-containing protein</fullName>
    </recommendedName>
</protein>
<dbReference type="InterPro" id="IPR023885">
    <property type="entry name" value="4Fe4S-binding_SPASM_dom"/>
</dbReference>
<dbReference type="InterPro" id="IPR013785">
    <property type="entry name" value="Aldolase_TIM"/>
</dbReference>
<dbReference type="GO" id="GO:0003824">
    <property type="term" value="F:catalytic activity"/>
    <property type="evidence" value="ECO:0007669"/>
    <property type="project" value="InterPro"/>
</dbReference>
<dbReference type="PROSITE" id="PS51918">
    <property type="entry name" value="RADICAL_SAM"/>
    <property type="match status" value="1"/>
</dbReference>
<dbReference type="Pfam" id="PF04055">
    <property type="entry name" value="Radical_SAM"/>
    <property type="match status" value="1"/>
</dbReference>
<evidence type="ECO:0000256" key="1">
    <source>
        <dbReference type="ARBA" id="ARBA00001966"/>
    </source>
</evidence>
<dbReference type="InterPro" id="IPR007197">
    <property type="entry name" value="rSAM"/>
</dbReference>
<comment type="cofactor">
    <cofactor evidence="1">
        <name>[4Fe-4S] cluster</name>
        <dbReference type="ChEBI" id="CHEBI:49883"/>
    </cofactor>
</comment>
<evidence type="ECO:0000256" key="5">
    <source>
        <dbReference type="ARBA" id="ARBA00023004"/>
    </source>
</evidence>
<evidence type="ECO:0000256" key="6">
    <source>
        <dbReference type="ARBA" id="ARBA00023014"/>
    </source>
</evidence>
<dbReference type="Proteomes" id="UP000184452">
    <property type="component" value="Unassembled WGS sequence"/>
</dbReference>
<gene>
    <name evidence="8" type="ORF">SAMN05421803_10921</name>
</gene>
<dbReference type="NCBIfam" id="TIGR04085">
    <property type="entry name" value="rSAM_more_4Fe4S"/>
    <property type="match status" value="1"/>
</dbReference>
<dbReference type="GO" id="GO:0046872">
    <property type="term" value="F:metal ion binding"/>
    <property type="evidence" value="ECO:0007669"/>
    <property type="project" value="UniProtKB-KW"/>
</dbReference>
<dbReference type="InterPro" id="IPR058240">
    <property type="entry name" value="rSAM_sf"/>
</dbReference>
<dbReference type="OrthoDB" id="9782387at2"/>
<dbReference type="PANTHER" id="PTHR43787">
    <property type="entry name" value="FEMO COFACTOR BIOSYNTHESIS PROTEIN NIFB-RELATED"/>
    <property type="match status" value="1"/>
</dbReference>
<keyword evidence="6" id="KW-0411">Iron-sulfur</keyword>
<keyword evidence="4" id="KW-0479">Metal-binding</keyword>
<dbReference type="EMBL" id="FQZK01000009">
    <property type="protein sequence ID" value="SHJ73525.1"/>
    <property type="molecule type" value="Genomic_DNA"/>
</dbReference>
<dbReference type="RefSeq" id="WP_073380100.1">
    <property type="nucleotide sequence ID" value="NZ_FQZK01000009.1"/>
</dbReference>
<dbReference type="Gene3D" id="3.20.20.70">
    <property type="entry name" value="Aldolase class I"/>
    <property type="match status" value="1"/>
</dbReference>
<dbReference type="AlphaFoldDB" id="A0A1M6LQQ9"/>
<proteinExistence type="predicted"/>
<evidence type="ECO:0000313" key="9">
    <source>
        <dbReference type="Proteomes" id="UP000184452"/>
    </source>
</evidence>
<feature type="domain" description="Radical SAM core" evidence="7">
    <location>
        <begin position="96"/>
        <end position="330"/>
    </location>
</feature>